<evidence type="ECO:0000256" key="2">
    <source>
        <dbReference type="ARBA" id="ARBA00010510"/>
    </source>
</evidence>
<dbReference type="GO" id="GO:0008320">
    <property type="term" value="F:protein transmembrane transporter activity"/>
    <property type="evidence" value="ECO:0007669"/>
    <property type="project" value="InterPro"/>
</dbReference>
<feature type="non-terminal residue" evidence="10">
    <location>
        <position position="1"/>
    </location>
</feature>
<accession>A0A8J4JAP0</accession>
<evidence type="ECO:0000256" key="9">
    <source>
        <dbReference type="ARBA" id="ARBA00023136"/>
    </source>
</evidence>
<keyword evidence="9" id="KW-0472">Membrane</keyword>
<dbReference type="GO" id="GO:0005741">
    <property type="term" value="C:mitochondrial outer membrane"/>
    <property type="evidence" value="ECO:0007669"/>
    <property type="project" value="UniProtKB-SubCell"/>
</dbReference>
<keyword evidence="3" id="KW-0813">Transport</keyword>
<keyword evidence="11" id="KW-1185">Reference proteome</keyword>
<evidence type="ECO:0000313" key="11">
    <source>
        <dbReference type="Proteomes" id="UP000725257"/>
    </source>
</evidence>
<evidence type="ECO:0000256" key="5">
    <source>
        <dbReference type="ARBA" id="ARBA00022692"/>
    </source>
</evidence>
<keyword evidence="4" id="KW-1134">Transmembrane beta strand</keyword>
<feature type="non-terminal residue" evidence="10">
    <location>
        <position position="169"/>
    </location>
</feature>
<dbReference type="AlphaFoldDB" id="A0A8J4JAP0"/>
<evidence type="ECO:0000313" key="10">
    <source>
        <dbReference type="EMBL" id="KAF1516414.1"/>
    </source>
</evidence>
<dbReference type="Pfam" id="PF01459">
    <property type="entry name" value="Porin_3"/>
    <property type="match status" value="1"/>
</dbReference>
<organism evidence="10 11">
    <name type="scientific">Eudyptes sclateri</name>
    <name type="common">Erect-crested penguin</name>
    <dbReference type="NCBI Taxonomy" id="92688"/>
    <lineage>
        <taxon>Eukaryota</taxon>
        <taxon>Metazoa</taxon>
        <taxon>Chordata</taxon>
        <taxon>Craniata</taxon>
        <taxon>Vertebrata</taxon>
        <taxon>Euteleostomi</taxon>
        <taxon>Archelosauria</taxon>
        <taxon>Archosauria</taxon>
        <taxon>Dinosauria</taxon>
        <taxon>Saurischia</taxon>
        <taxon>Theropoda</taxon>
        <taxon>Coelurosauria</taxon>
        <taxon>Aves</taxon>
        <taxon>Neognathae</taxon>
        <taxon>Neoaves</taxon>
        <taxon>Aequornithes</taxon>
        <taxon>Sphenisciformes</taxon>
        <taxon>Spheniscidae</taxon>
        <taxon>Eudyptes</taxon>
    </lineage>
</organism>
<keyword evidence="7" id="KW-0653">Protein transport</keyword>
<gene>
    <name evidence="10" type="primary">Tomm40l</name>
    <name evidence="10" type="ORF">FQV14_0015148</name>
</gene>
<dbReference type="GO" id="GO:0030150">
    <property type="term" value="P:protein import into mitochondrial matrix"/>
    <property type="evidence" value="ECO:0007669"/>
    <property type="project" value="InterPro"/>
</dbReference>
<evidence type="ECO:0000256" key="1">
    <source>
        <dbReference type="ARBA" id="ARBA00004374"/>
    </source>
</evidence>
<keyword evidence="8" id="KW-0496">Mitochondrion</keyword>
<keyword evidence="6" id="KW-1000">Mitochondrion outer membrane</keyword>
<evidence type="ECO:0000256" key="3">
    <source>
        <dbReference type="ARBA" id="ARBA00022448"/>
    </source>
</evidence>
<sequence>PQAFPMLVGDMDNSGSLNAQVLHLVAERIRTKAVFQTHQAKFVTWQFDGEYRGDDCTATLTLGNPDLLGESGEWDVVPPRPGCQARGGGASAEDCVVPAVILVAHFLQSVTSRLVLGGEMVYHRRPGEEGAILTLAGKYTALKWVATLNVGYGGAHASYYHRANEQVSV</sequence>
<name>A0A8J4JAP0_EUDSL</name>
<dbReference type="Gene3D" id="2.40.160.10">
    <property type="entry name" value="Porin"/>
    <property type="match status" value="1"/>
</dbReference>
<keyword evidence="5" id="KW-0812">Transmembrane</keyword>
<evidence type="ECO:0000256" key="6">
    <source>
        <dbReference type="ARBA" id="ARBA00022787"/>
    </source>
</evidence>
<evidence type="ECO:0000256" key="4">
    <source>
        <dbReference type="ARBA" id="ARBA00022452"/>
    </source>
</evidence>
<evidence type="ECO:0000256" key="8">
    <source>
        <dbReference type="ARBA" id="ARBA00023128"/>
    </source>
</evidence>
<dbReference type="InterPro" id="IPR023614">
    <property type="entry name" value="Porin_dom_sf"/>
</dbReference>
<dbReference type="InterPro" id="IPR027246">
    <property type="entry name" value="Porin_Euk/Tom40"/>
</dbReference>
<dbReference type="EMBL" id="VULE01002679">
    <property type="protein sequence ID" value="KAF1516414.1"/>
    <property type="molecule type" value="Genomic_DNA"/>
</dbReference>
<keyword evidence="10" id="KW-0675">Receptor</keyword>
<comment type="similarity">
    <text evidence="2">Belongs to the Tom40 family.</text>
</comment>
<dbReference type="InterPro" id="IPR037930">
    <property type="entry name" value="Tom40"/>
</dbReference>
<comment type="caution">
    <text evidence="10">The sequence shown here is derived from an EMBL/GenBank/DDBJ whole genome shotgun (WGS) entry which is preliminary data.</text>
</comment>
<evidence type="ECO:0000256" key="7">
    <source>
        <dbReference type="ARBA" id="ARBA00022927"/>
    </source>
</evidence>
<dbReference type="PANTHER" id="PTHR10802">
    <property type="entry name" value="MITOCHONDRIAL IMPORT RECEPTOR SUBUNIT TOM40"/>
    <property type="match status" value="1"/>
</dbReference>
<reference evidence="10 11" key="1">
    <citation type="journal article" date="2019" name="Gigascience">
        <title>High-coverage genomes to elucidate the evolution of penguins.</title>
        <authorList>
            <person name="Pan H."/>
            <person name="Cole T.L."/>
            <person name="Bi X."/>
            <person name="Fang M."/>
            <person name="Zhou C."/>
            <person name="Yang Z."/>
            <person name="Ksepka D.T."/>
            <person name="Hart T."/>
            <person name="Bouzat J.L."/>
            <person name="Argilla L.S."/>
            <person name="Bertelsen M.F."/>
            <person name="Boersma P.D."/>
            <person name="Bost C.A."/>
            <person name="Cherel Y."/>
            <person name="Dann P."/>
            <person name="Fiddaman S.R."/>
            <person name="Howard P."/>
            <person name="Labuschagne K."/>
            <person name="Mattern T."/>
            <person name="Miller G."/>
            <person name="Parker P."/>
            <person name="Phillips R.A."/>
            <person name="Quillfeldt P."/>
            <person name="Ryan P.G."/>
            <person name="Taylor H."/>
            <person name="Thompson D.R."/>
            <person name="Young M.J."/>
            <person name="Ellegaard M.R."/>
            <person name="Gilbert M.T.P."/>
            <person name="Sinding M.S."/>
            <person name="Pacheco G."/>
            <person name="Shepherd L.D."/>
            <person name="Tennyson A.J.D."/>
            <person name="Grosser S."/>
            <person name="Kay E."/>
            <person name="Nupen L.J."/>
            <person name="Ellenberg U."/>
            <person name="Houston D.M."/>
            <person name="Reeve A.H."/>
            <person name="Johnson K."/>
            <person name="Masello J.F."/>
            <person name="Stracke T."/>
            <person name="McKinlay B."/>
            <person name="Borboroglu P.G."/>
            <person name="Zhang D.X."/>
            <person name="Zhang G."/>
        </authorList>
    </citation>
    <scope>NUCLEOTIDE SEQUENCE [LARGE SCALE GENOMIC DNA]</scope>
    <source>
        <strain evidence="10">Ant 5</strain>
    </source>
</reference>
<dbReference type="Proteomes" id="UP000725257">
    <property type="component" value="Unassembled WGS sequence"/>
</dbReference>
<comment type="subcellular location">
    <subcellularLocation>
        <location evidence="1">Mitochondrion outer membrane</location>
        <topology evidence="1">Multi-pass membrane protein</topology>
    </subcellularLocation>
</comment>
<proteinExistence type="inferred from homology"/>
<protein>
    <submittedName>
        <fullName evidence="10">Mitochondrial import receptor subunit TOM40B</fullName>
    </submittedName>
</protein>